<dbReference type="PROSITE" id="PS00282">
    <property type="entry name" value="KAZAL_1"/>
    <property type="match status" value="1"/>
</dbReference>
<dbReference type="InterPro" id="IPR051597">
    <property type="entry name" value="Bifunctional_prot_inhibitor"/>
</dbReference>
<comment type="caution">
    <text evidence="8">The sequence shown here is derived from an EMBL/GenBank/DDBJ whole genome shotgun (WGS) entry which is preliminary data.</text>
</comment>
<organism evidence="8 9">
    <name type="scientific">Albula glossodonta</name>
    <name type="common">roundjaw bonefish</name>
    <dbReference type="NCBI Taxonomy" id="121402"/>
    <lineage>
        <taxon>Eukaryota</taxon>
        <taxon>Metazoa</taxon>
        <taxon>Chordata</taxon>
        <taxon>Craniata</taxon>
        <taxon>Vertebrata</taxon>
        <taxon>Euteleostomi</taxon>
        <taxon>Actinopterygii</taxon>
        <taxon>Neopterygii</taxon>
        <taxon>Teleostei</taxon>
        <taxon>Albuliformes</taxon>
        <taxon>Albulidae</taxon>
        <taxon>Albula</taxon>
    </lineage>
</organism>
<evidence type="ECO:0000313" key="8">
    <source>
        <dbReference type="EMBL" id="KAG9339329.1"/>
    </source>
</evidence>
<dbReference type="FunFam" id="3.30.60.30:FF:000031">
    <property type="entry name" value="Serine protease inhibitor Kazal-type 2"/>
    <property type="match status" value="1"/>
</dbReference>
<dbReference type="InterPro" id="IPR001239">
    <property type="entry name" value="Prot_inh_Kazal-m"/>
</dbReference>
<keyword evidence="3" id="KW-0646">Protease inhibitor</keyword>
<dbReference type="SUPFAM" id="SSF100895">
    <property type="entry name" value="Kazal-type serine protease inhibitors"/>
    <property type="match status" value="1"/>
</dbReference>
<evidence type="ECO:0000256" key="4">
    <source>
        <dbReference type="ARBA" id="ARBA00022900"/>
    </source>
</evidence>
<sequence length="80" mass="8700">MQSVTRLVLLFCVAALLRGAFVNGAREANCASFPLPACTRDFRPVCGDDGNTYDNECMLCLHNLENEANVLVAYEGPCQS</sequence>
<keyword evidence="5" id="KW-1015">Disulfide bond</keyword>
<dbReference type="GO" id="GO:0005576">
    <property type="term" value="C:extracellular region"/>
    <property type="evidence" value="ECO:0007669"/>
    <property type="project" value="UniProtKB-SubCell"/>
</dbReference>
<evidence type="ECO:0000256" key="3">
    <source>
        <dbReference type="ARBA" id="ARBA00022690"/>
    </source>
</evidence>
<gene>
    <name evidence="8" type="ORF">JZ751_023885</name>
</gene>
<dbReference type="Proteomes" id="UP000824540">
    <property type="component" value="Unassembled WGS sequence"/>
</dbReference>
<name>A0A8T2NGF2_9TELE</name>
<dbReference type="AlphaFoldDB" id="A0A8T2NGF2"/>
<dbReference type="PRINTS" id="PR00290">
    <property type="entry name" value="KAZALINHBTR"/>
</dbReference>
<evidence type="ECO:0000313" key="9">
    <source>
        <dbReference type="Proteomes" id="UP000824540"/>
    </source>
</evidence>
<evidence type="ECO:0000259" key="7">
    <source>
        <dbReference type="PROSITE" id="PS51465"/>
    </source>
</evidence>
<feature type="chain" id="PRO_5035825604" description="Kazal-like domain-containing protein" evidence="6">
    <location>
        <begin position="20"/>
        <end position="80"/>
    </location>
</feature>
<feature type="signal peptide" evidence="6">
    <location>
        <begin position="1"/>
        <end position="19"/>
    </location>
</feature>
<dbReference type="PROSITE" id="PS51465">
    <property type="entry name" value="KAZAL_2"/>
    <property type="match status" value="1"/>
</dbReference>
<dbReference type="SMART" id="SM00280">
    <property type="entry name" value="KAZAL"/>
    <property type="match status" value="1"/>
</dbReference>
<dbReference type="EMBL" id="JAFBMS010000055">
    <property type="protein sequence ID" value="KAG9339329.1"/>
    <property type="molecule type" value="Genomic_DNA"/>
</dbReference>
<keyword evidence="6" id="KW-0732">Signal</keyword>
<feature type="domain" description="Kazal-like" evidence="7">
    <location>
        <begin position="24"/>
        <end position="80"/>
    </location>
</feature>
<evidence type="ECO:0000256" key="6">
    <source>
        <dbReference type="SAM" id="SignalP"/>
    </source>
</evidence>
<dbReference type="GO" id="GO:0004867">
    <property type="term" value="F:serine-type endopeptidase inhibitor activity"/>
    <property type="evidence" value="ECO:0007669"/>
    <property type="project" value="UniProtKB-KW"/>
</dbReference>
<evidence type="ECO:0000256" key="2">
    <source>
        <dbReference type="ARBA" id="ARBA00022525"/>
    </source>
</evidence>
<reference evidence="8" key="1">
    <citation type="thesis" date="2021" institute="BYU ScholarsArchive" country="Provo, UT, USA">
        <title>Applications of and Algorithms for Genome Assembly and Genomic Analyses with an Emphasis on Marine Teleosts.</title>
        <authorList>
            <person name="Pickett B.D."/>
        </authorList>
    </citation>
    <scope>NUCLEOTIDE SEQUENCE</scope>
    <source>
        <strain evidence="8">HI-2016</strain>
    </source>
</reference>
<protein>
    <recommendedName>
        <fullName evidence="7">Kazal-like domain-containing protein</fullName>
    </recommendedName>
</protein>
<dbReference type="PANTHER" id="PTHR47729">
    <property type="entry name" value="SERINE PEPTIDASE INHIBITOR, KAZAL TYPE 2, TANDEM DUPLICATE 1-RELATED"/>
    <property type="match status" value="1"/>
</dbReference>
<keyword evidence="4" id="KW-0722">Serine protease inhibitor</keyword>
<dbReference type="InterPro" id="IPR036058">
    <property type="entry name" value="Kazal_dom_sf"/>
</dbReference>
<dbReference type="InterPro" id="IPR002350">
    <property type="entry name" value="Kazal_dom"/>
</dbReference>
<keyword evidence="2" id="KW-0964">Secreted</keyword>
<dbReference type="Pfam" id="PF00050">
    <property type="entry name" value="Kazal_1"/>
    <property type="match status" value="1"/>
</dbReference>
<proteinExistence type="predicted"/>
<comment type="subcellular location">
    <subcellularLocation>
        <location evidence="1">Secreted</location>
    </subcellularLocation>
</comment>
<evidence type="ECO:0000256" key="1">
    <source>
        <dbReference type="ARBA" id="ARBA00004613"/>
    </source>
</evidence>
<evidence type="ECO:0000256" key="5">
    <source>
        <dbReference type="ARBA" id="ARBA00023157"/>
    </source>
</evidence>
<keyword evidence="9" id="KW-1185">Reference proteome</keyword>
<dbReference type="PANTHER" id="PTHR47729:SF1">
    <property type="entry name" value="OVOMUCOID-LIKE-RELATED"/>
    <property type="match status" value="1"/>
</dbReference>
<accession>A0A8T2NGF2</accession>
<dbReference type="Gene3D" id="3.30.60.30">
    <property type="match status" value="1"/>
</dbReference>
<dbReference type="OrthoDB" id="126772at2759"/>